<dbReference type="Gramene" id="PVH34235">
    <property type="protein sequence ID" value="PVH34235"/>
    <property type="gene ID" value="PAHAL_8G178400"/>
</dbReference>
<name>A0A2T8I9A5_9POAL</name>
<protein>
    <submittedName>
        <fullName evidence="1">Uncharacterized protein</fullName>
    </submittedName>
</protein>
<reference evidence="1" key="1">
    <citation type="submission" date="2018-04" db="EMBL/GenBank/DDBJ databases">
        <title>WGS assembly of Panicum hallii.</title>
        <authorList>
            <person name="Lovell J."/>
            <person name="Jenkins J."/>
            <person name="Lowry D."/>
            <person name="Mamidi S."/>
            <person name="Sreedasyam A."/>
            <person name="Weng X."/>
            <person name="Barry K."/>
            <person name="Bonette J."/>
            <person name="Campitelli B."/>
            <person name="Daum C."/>
            <person name="Gordon S."/>
            <person name="Gould B."/>
            <person name="Lipzen A."/>
            <person name="Macqueen A."/>
            <person name="Palacio-Mejia J."/>
            <person name="Plott C."/>
            <person name="Shakirov E."/>
            <person name="Shu S."/>
            <person name="Yoshinaga Y."/>
            <person name="Zane M."/>
            <person name="Rokhsar D."/>
            <person name="Grimwood J."/>
            <person name="Schmutz J."/>
            <person name="Juenger T."/>
        </authorList>
    </citation>
    <scope>NUCLEOTIDE SEQUENCE [LARGE SCALE GENOMIC DNA]</scope>
    <source>
        <strain evidence="1">FIL2</strain>
    </source>
</reference>
<sequence>MIRASRLQREFRMSSGRGIVCRRGRSSAYNIGLIFRSTRQRRRW</sequence>
<organism evidence="1">
    <name type="scientific">Panicum hallii</name>
    <dbReference type="NCBI Taxonomy" id="206008"/>
    <lineage>
        <taxon>Eukaryota</taxon>
        <taxon>Viridiplantae</taxon>
        <taxon>Streptophyta</taxon>
        <taxon>Embryophyta</taxon>
        <taxon>Tracheophyta</taxon>
        <taxon>Spermatophyta</taxon>
        <taxon>Magnoliopsida</taxon>
        <taxon>Liliopsida</taxon>
        <taxon>Poales</taxon>
        <taxon>Poaceae</taxon>
        <taxon>PACMAD clade</taxon>
        <taxon>Panicoideae</taxon>
        <taxon>Panicodae</taxon>
        <taxon>Paniceae</taxon>
        <taxon>Panicinae</taxon>
        <taxon>Panicum</taxon>
        <taxon>Panicum sect. Panicum</taxon>
    </lineage>
</organism>
<dbReference type="EMBL" id="CM008053">
    <property type="protein sequence ID" value="PVH34235.1"/>
    <property type="molecule type" value="Genomic_DNA"/>
</dbReference>
<proteinExistence type="predicted"/>
<dbReference type="AlphaFoldDB" id="A0A2T8I9A5"/>
<accession>A0A2T8I9A5</accession>
<evidence type="ECO:0000313" key="1">
    <source>
        <dbReference type="EMBL" id="PVH34235.1"/>
    </source>
</evidence>
<dbReference type="Proteomes" id="UP000243499">
    <property type="component" value="Chromosome 8"/>
</dbReference>
<gene>
    <name evidence="1" type="ORF">PAHAL_8G178400</name>
</gene>